<evidence type="ECO:0000313" key="3">
    <source>
        <dbReference type="EMBL" id="GFY99890.1"/>
    </source>
</evidence>
<organism evidence="3 4">
    <name type="scientific">Actinidia rufa</name>
    <dbReference type="NCBI Taxonomy" id="165716"/>
    <lineage>
        <taxon>Eukaryota</taxon>
        <taxon>Viridiplantae</taxon>
        <taxon>Streptophyta</taxon>
        <taxon>Embryophyta</taxon>
        <taxon>Tracheophyta</taxon>
        <taxon>Spermatophyta</taxon>
        <taxon>Magnoliopsida</taxon>
        <taxon>eudicotyledons</taxon>
        <taxon>Gunneridae</taxon>
        <taxon>Pentapetalae</taxon>
        <taxon>asterids</taxon>
        <taxon>Ericales</taxon>
        <taxon>Actinidiaceae</taxon>
        <taxon>Actinidia</taxon>
    </lineage>
</organism>
<dbReference type="AlphaFoldDB" id="A0A7J0FMM1"/>
<accession>A0A7J0FMM1</accession>
<protein>
    <submittedName>
        <fullName evidence="3">Uncharacterized protein</fullName>
    </submittedName>
</protein>
<reference evidence="3 4" key="1">
    <citation type="submission" date="2019-07" db="EMBL/GenBank/DDBJ databases">
        <title>De Novo Assembly of kiwifruit Actinidia rufa.</title>
        <authorList>
            <person name="Sugita-Konishi S."/>
            <person name="Sato K."/>
            <person name="Mori E."/>
            <person name="Abe Y."/>
            <person name="Kisaki G."/>
            <person name="Hamano K."/>
            <person name="Suezawa K."/>
            <person name="Otani M."/>
            <person name="Fukuda T."/>
            <person name="Manabe T."/>
            <person name="Gomi K."/>
            <person name="Tabuchi M."/>
            <person name="Akimitsu K."/>
            <person name="Kataoka I."/>
        </authorList>
    </citation>
    <scope>NUCLEOTIDE SEQUENCE [LARGE SCALE GENOMIC DNA]</scope>
    <source>
        <strain evidence="4">cv. Fuchu</strain>
        <strain evidence="3">Fuchu</strain>
    </source>
</reference>
<evidence type="ECO:0000256" key="1">
    <source>
        <dbReference type="SAM" id="MobiDB-lite"/>
    </source>
</evidence>
<dbReference type="PANTHER" id="PTHR37077:SF1">
    <property type="match status" value="1"/>
</dbReference>
<dbReference type="EMBL" id="BJWL01000013">
    <property type="protein sequence ID" value="GFY99802.1"/>
    <property type="molecule type" value="Genomic_DNA"/>
</dbReference>
<sequence>MSLISKTIVSWYKKHPDGDDDSNNRYDYAPPACVGDGDDRDYDYAPAASMVHGGGR</sequence>
<evidence type="ECO:0000313" key="4">
    <source>
        <dbReference type="Proteomes" id="UP000585474"/>
    </source>
</evidence>
<comment type="caution">
    <text evidence="3">The sequence shown here is derived from an EMBL/GenBank/DDBJ whole genome shotgun (WGS) entry which is preliminary data.</text>
</comment>
<dbReference type="Proteomes" id="UP000585474">
    <property type="component" value="Unassembled WGS sequence"/>
</dbReference>
<feature type="region of interest" description="Disordered" evidence="1">
    <location>
        <begin position="14"/>
        <end position="41"/>
    </location>
</feature>
<proteinExistence type="predicted"/>
<dbReference type="PANTHER" id="PTHR37077">
    <property type="match status" value="1"/>
</dbReference>
<evidence type="ECO:0000313" key="2">
    <source>
        <dbReference type="EMBL" id="GFY99802.1"/>
    </source>
</evidence>
<dbReference type="EMBL" id="BJWL01000013">
    <property type="protein sequence ID" value="GFY99890.1"/>
    <property type="molecule type" value="Genomic_DNA"/>
</dbReference>
<name>A0A7J0FMM1_9ERIC</name>
<gene>
    <name evidence="2" type="ORF">Acr_13g0012020</name>
    <name evidence="3" type="ORF">Acr_13g0012900</name>
</gene>
<keyword evidence="4" id="KW-1185">Reference proteome</keyword>